<gene>
    <name evidence="2" type="ORF">UFOPK1493_03269</name>
</gene>
<feature type="compositionally biased region" description="Basic and acidic residues" evidence="1">
    <location>
        <begin position="212"/>
        <end position="221"/>
    </location>
</feature>
<accession>A0A6J6F681</accession>
<feature type="region of interest" description="Disordered" evidence="1">
    <location>
        <begin position="94"/>
        <end position="120"/>
    </location>
</feature>
<feature type="compositionally biased region" description="Basic residues" evidence="1">
    <location>
        <begin position="313"/>
        <end position="322"/>
    </location>
</feature>
<feature type="region of interest" description="Disordered" evidence="1">
    <location>
        <begin position="212"/>
        <end position="231"/>
    </location>
</feature>
<reference evidence="2" key="1">
    <citation type="submission" date="2020-05" db="EMBL/GenBank/DDBJ databases">
        <authorList>
            <person name="Chiriac C."/>
            <person name="Salcher M."/>
            <person name="Ghai R."/>
            <person name="Kavagutti S V."/>
        </authorList>
    </citation>
    <scope>NUCLEOTIDE SEQUENCE</scope>
</reference>
<feature type="region of interest" description="Disordered" evidence="1">
    <location>
        <begin position="274"/>
        <end position="322"/>
    </location>
</feature>
<name>A0A6J6F681_9ZZZZ</name>
<protein>
    <submittedName>
        <fullName evidence="2">Unannotated protein</fullName>
    </submittedName>
</protein>
<feature type="compositionally biased region" description="Basic and acidic residues" evidence="1">
    <location>
        <begin position="1"/>
        <end position="16"/>
    </location>
</feature>
<proteinExistence type="predicted"/>
<feature type="region of interest" description="Disordered" evidence="1">
    <location>
        <begin position="1"/>
        <end position="21"/>
    </location>
</feature>
<evidence type="ECO:0000313" key="2">
    <source>
        <dbReference type="EMBL" id="CAB4583827.1"/>
    </source>
</evidence>
<dbReference type="EMBL" id="CAEZSR010000171">
    <property type="protein sequence ID" value="CAB4583827.1"/>
    <property type="molecule type" value="Genomic_DNA"/>
</dbReference>
<dbReference type="AlphaFoldDB" id="A0A6J6F681"/>
<sequence length="322" mass="36209">MLADHHGHGTRDRREAGTVGLGREQLDAERLHRPRVERRAALLLELLPLGRCALGDQRVLRILHRAEVRQSSGGVVAGEEPLEHRRPRRVVRPERPTARVHQDQRANEIRSGQRDGDAHRPAHRVAEQVDRAADLLGDQRHEVGGEPVDRVAVEPTELRGGTVAPVVDHHHLPRSREVLDVQREVVRRAREPMAQHQRHPVRTRADAIPRQLHPVDREGPPQRRQHHHTVGEPIERGALLGMRPGLVEPSAAATRVLGATLRRTPWRSEITGTRDIRSQFLGAGESSPTQVSRRSWHPEHSAAGRAELPIGTRSRRGRTTRP</sequence>
<evidence type="ECO:0000256" key="1">
    <source>
        <dbReference type="SAM" id="MobiDB-lite"/>
    </source>
</evidence>
<organism evidence="2">
    <name type="scientific">freshwater metagenome</name>
    <dbReference type="NCBI Taxonomy" id="449393"/>
    <lineage>
        <taxon>unclassified sequences</taxon>
        <taxon>metagenomes</taxon>
        <taxon>ecological metagenomes</taxon>
    </lineage>
</organism>